<dbReference type="GO" id="GO:0016301">
    <property type="term" value="F:kinase activity"/>
    <property type="evidence" value="ECO:0007669"/>
    <property type="project" value="UniProtKB-UniRule"/>
</dbReference>
<comment type="similarity">
    <text evidence="1 2">Belongs to the fructosamine kinase family.</text>
</comment>
<dbReference type="PIRSF" id="PIRSF006221">
    <property type="entry name" value="Ketosamine-3-kinase"/>
    <property type="match status" value="1"/>
</dbReference>
<evidence type="ECO:0000313" key="4">
    <source>
        <dbReference type="Proteomes" id="UP000291981"/>
    </source>
</evidence>
<dbReference type="RefSeq" id="WP_130609134.1">
    <property type="nucleotide sequence ID" value="NZ_SGIU01000001.1"/>
</dbReference>
<dbReference type="Gene3D" id="3.90.1200.10">
    <property type="match status" value="1"/>
</dbReference>
<keyword evidence="2 3" id="KW-0418">Kinase</keyword>
<accession>A0A4Q8QE27</accession>
<gene>
    <name evidence="3" type="ORF">EW142_02400</name>
</gene>
<evidence type="ECO:0000313" key="3">
    <source>
        <dbReference type="EMBL" id="TAI48671.1"/>
    </source>
</evidence>
<dbReference type="Gene3D" id="3.30.200.20">
    <property type="entry name" value="Phosphorylase Kinase, domain 1"/>
    <property type="match status" value="1"/>
</dbReference>
<dbReference type="InterPro" id="IPR016477">
    <property type="entry name" value="Fructo-/Ketosamine-3-kinase"/>
</dbReference>
<name>A0A4Q8QE27_9FLAO</name>
<dbReference type="InterPro" id="IPR011009">
    <property type="entry name" value="Kinase-like_dom_sf"/>
</dbReference>
<comment type="caution">
    <text evidence="3">The sequence shown here is derived from an EMBL/GenBank/DDBJ whole genome shotgun (WGS) entry which is preliminary data.</text>
</comment>
<keyword evidence="2" id="KW-0808">Transferase</keyword>
<dbReference type="EMBL" id="SGIU01000001">
    <property type="protein sequence ID" value="TAI48671.1"/>
    <property type="molecule type" value="Genomic_DNA"/>
</dbReference>
<reference evidence="3 4" key="1">
    <citation type="submission" date="2019-02" db="EMBL/GenBank/DDBJ databases">
        <title>Draft genome sequence of Muricauda sp. 176CP4-71.</title>
        <authorList>
            <person name="Park J.-S."/>
        </authorList>
    </citation>
    <scope>NUCLEOTIDE SEQUENCE [LARGE SCALE GENOMIC DNA]</scope>
    <source>
        <strain evidence="3 4">176CP4-71</strain>
    </source>
</reference>
<dbReference type="PANTHER" id="PTHR12149:SF8">
    <property type="entry name" value="PROTEIN-RIBULOSAMINE 3-KINASE"/>
    <property type="match status" value="1"/>
</dbReference>
<dbReference type="SUPFAM" id="SSF56112">
    <property type="entry name" value="Protein kinase-like (PK-like)"/>
    <property type="match status" value="1"/>
</dbReference>
<dbReference type="AlphaFoldDB" id="A0A4Q8QE27"/>
<dbReference type="Pfam" id="PF03881">
    <property type="entry name" value="Fructosamin_kin"/>
    <property type="match status" value="1"/>
</dbReference>
<organism evidence="3 4">
    <name type="scientific">Flagellimonas allohymeniacidonis</name>
    <dbReference type="NCBI Taxonomy" id="2517819"/>
    <lineage>
        <taxon>Bacteria</taxon>
        <taxon>Pseudomonadati</taxon>
        <taxon>Bacteroidota</taxon>
        <taxon>Flavobacteriia</taxon>
        <taxon>Flavobacteriales</taxon>
        <taxon>Flavobacteriaceae</taxon>
        <taxon>Flagellimonas</taxon>
    </lineage>
</organism>
<evidence type="ECO:0000256" key="2">
    <source>
        <dbReference type="PIRNR" id="PIRNR006221"/>
    </source>
</evidence>
<dbReference type="OrthoDB" id="5291879at2"/>
<dbReference type="PANTHER" id="PTHR12149">
    <property type="entry name" value="FRUCTOSAMINE 3 KINASE-RELATED PROTEIN"/>
    <property type="match status" value="1"/>
</dbReference>
<dbReference type="Proteomes" id="UP000291981">
    <property type="component" value="Unassembled WGS sequence"/>
</dbReference>
<sequence>MFAELKPHLERILDTPILEYSPVHGGDISKAYEVFTPKSKFFVKTSTEPWAEDLFIAEAKGLEQLGATKTIKVPKVYHYGRINGNGYLVLEFVDRKNPNTEDFRLLGRKLAELHLTSTSSTFGAKENNFIGHLPQNNIMSENWAEFYVGMRIESQLEIAVNKGLLSEESVPPKEKTLKICNSIIGPVKSSLLHGDLWSGNFLIAKDGTPHLIDPSVYHGHSEVDIAMSRLFGGFDSSFYKAYYDIMPKHDNPHEITEIYQLYYLLVHLNLFGNTYRNAVLSILDRYFR</sequence>
<keyword evidence="4" id="KW-1185">Reference proteome</keyword>
<protein>
    <submittedName>
        <fullName evidence="3">Fructosamine kinase</fullName>
    </submittedName>
</protein>
<evidence type="ECO:0000256" key="1">
    <source>
        <dbReference type="ARBA" id="ARBA00009460"/>
    </source>
</evidence>
<proteinExistence type="inferred from homology"/>